<keyword evidence="4" id="KW-1185">Reference proteome</keyword>
<evidence type="ECO:0000256" key="1">
    <source>
        <dbReference type="ARBA" id="ARBA00022801"/>
    </source>
</evidence>
<dbReference type="GO" id="GO:0005634">
    <property type="term" value="C:nucleus"/>
    <property type="evidence" value="ECO:0007669"/>
    <property type="project" value="TreeGrafter"/>
</dbReference>
<name>A0A6A5XC67_9PLEO</name>
<dbReference type="GO" id="GO:0019748">
    <property type="term" value="P:secondary metabolic process"/>
    <property type="evidence" value="ECO:0007669"/>
    <property type="project" value="TreeGrafter"/>
</dbReference>
<dbReference type="GeneID" id="54280303"/>
<dbReference type="Proteomes" id="UP000799778">
    <property type="component" value="Unassembled WGS sequence"/>
</dbReference>
<protein>
    <recommendedName>
        <fullName evidence="2">Serine hydrolase domain-containing protein</fullName>
    </recommendedName>
</protein>
<proteinExistence type="predicted"/>
<dbReference type="AlphaFoldDB" id="A0A6A5XC67"/>
<feature type="domain" description="Serine hydrolase" evidence="2">
    <location>
        <begin position="2"/>
        <end position="130"/>
    </location>
</feature>
<dbReference type="Pfam" id="PF03959">
    <property type="entry name" value="FSH1"/>
    <property type="match status" value="1"/>
</dbReference>
<accession>A0A6A5XC67</accession>
<dbReference type="InterPro" id="IPR005645">
    <property type="entry name" value="FSH-like_dom"/>
</dbReference>
<dbReference type="RefSeq" id="XP_033378897.1">
    <property type="nucleotide sequence ID" value="XM_033522906.1"/>
</dbReference>
<keyword evidence="1" id="KW-0378">Hydrolase</keyword>
<feature type="non-terminal residue" evidence="3">
    <location>
        <position position="133"/>
    </location>
</feature>
<dbReference type="OrthoDB" id="2094269at2759"/>
<dbReference type="EMBL" id="ML978076">
    <property type="protein sequence ID" value="KAF2010558.1"/>
    <property type="molecule type" value="Genomic_DNA"/>
</dbReference>
<evidence type="ECO:0000313" key="3">
    <source>
        <dbReference type="EMBL" id="KAF2010558.1"/>
    </source>
</evidence>
<dbReference type="SUPFAM" id="SSF53474">
    <property type="entry name" value="alpha/beta-Hydrolases"/>
    <property type="match status" value="1"/>
</dbReference>
<gene>
    <name evidence="3" type="ORF">BU24DRAFT_318592</name>
</gene>
<dbReference type="PANTHER" id="PTHR48070:SF6">
    <property type="entry name" value="ESTERASE OVCA2"/>
    <property type="match status" value="1"/>
</dbReference>
<organism evidence="3 4">
    <name type="scientific">Aaosphaeria arxii CBS 175.79</name>
    <dbReference type="NCBI Taxonomy" id="1450172"/>
    <lineage>
        <taxon>Eukaryota</taxon>
        <taxon>Fungi</taxon>
        <taxon>Dikarya</taxon>
        <taxon>Ascomycota</taxon>
        <taxon>Pezizomycotina</taxon>
        <taxon>Dothideomycetes</taxon>
        <taxon>Pleosporomycetidae</taxon>
        <taxon>Pleosporales</taxon>
        <taxon>Pleosporales incertae sedis</taxon>
        <taxon>Aaosphaeria</taxon>
    </lineage>
</organism>
<evidence type="ECO:0000313" key="4">
    <source>
        <dbReference type="Proteomes" id="UP000799778"/>
    </source>
</evidence>
<dbReference type="InterPro" id="IPR029058">
    <property type="entry name" value="AB_hydrolase_fold"/>
</dbReference>
<dbReference type="GO" id="GO:0005737">
    <property type="term" value="C:cytoplasm"/>
    <property type="evidence" value="ECO:0007669"/>
    <property type="project" value="TreeGrafter"/>
</dbReference>
<sequence>MKFLCLHGIGTNNEIFKSQTAALRYALGSDHENPFAQGSVPWEVAQELQGVAQGQQKYFGYFDPSHASTYLEAYYQLDDFLKREGPFDGVFAFSQGAGLTIAYMARERVEHPNSVPAFKCAVLLSPTAVGDPF</sequence>
<dbReference type="GO" id="GO:0016787">
    <property type="term" value="F:hydrolase activity"/>
    <property type="evidence" value="ECO:0007669"/>
    <property type="project" value="UniProtKB-KW"/>
</dbReference>
<dbReference type="PANTHER" id="PTHR48070">
    <property type="entry name" value="ESTERASE OVCA2"/>
    <property type="match status" value="1"/>
</dbReference>
<dbReference type="Gene3D" id="3.40.50.1820">
    <property type="entry name" value="alpha/beta hydrolase"/>
    <property type="match status" value="1"/>
</dbReference>
<evidence type="ECO:0000259" key="2">
    <source>
        <dbReference type="Pfam" id="PF03959"/>
    </source>
</evidence>
<reference evidence="3" key="1">
    <citation type="journal article" date="2020" name="Stud. Mycol.">
        <title>101 Dothideomycetes genomes: a test case for predicting lifestyles and emergence of pathogens.</title>
        <authorList>
            <person name="Haridas S."/>
            <person name="Albert R."/>
            <person name="Binder M."/>
            <person name="Bloem J."/>
            <person name="Labutti K."/>
            <person name="Salamov A."/>
            <person name="Andreopoulos B."/>
            <person name="Baker S."/>
            <person name="Barry K."/>
            <person name="Bills G."/>
            <person name="Bluhm B."/>
            <person name="Cannon C."/>
            <person name="Castanera R."/>
            <person name="Culley D."/>
            <person name="Daum C."/>
            <person name="Ezra D."/>
            <person name="Gonzalez J."/>
            <person name="Henrissat B."/>
            <person name="Kuo A."/>
            <person name="Liang C."/>
            <person name="Lipzen A."/>
            <person name="Lutzoni F."/>
            <person name="Magnuson J."/>
            <person name="Mondo S."/>
            <person name="Nolan M."/>
            <person name="Ohm R."/>
            <person name="Pangilinan J."/>
            <person name="Park H.-J."/>
            <person name="Ramirez L."/>
            <person name="Alfaro M."/>
            <person name="Sun H."/>
            <person name="Tritt A."/>
            <person name="Yoshinaga Y."/>
            <person name="Zwiers L.-H."/>
            <person name="Turgeon B."/>
            <person name="Goodwin S."/>
            <person name="Spatafora J."/>
            <person name="Crous P."/>
            <person name="Grigoriev I."/>
        </authorList>
    </citation>
    <scope>NUCLEOTIDE SEQUENCE</scope>
    <source>
        <strain evidence="3">CBS 175.79</strain>
    </source>
</reference>
<dbReference type="InterPro" id="IPR050593">
    <property type="entry name" value="LovG"/>
</dbReference>